<keyword evidence="2" id="KW-0472">Membrane</keyword>
<keyword evidence="4" id="KW-1185">Reference proteome</keyword>
<feature type="region of interest" description="Disordered" evidence="1">
    <location>
        <begin position="80"/>
        <end position="144"/>
    </location>
</feature>
<evidence type="ECO:0000313" key="4">
    <source>
        <dbReference type="Proteomes" id="UP000233551"/>
    </source>
</evidence>
<dbReference type="Proteomes" id="UP000233551">
    <property type="component" value="Unassembled WGS sequence"/>
</dbReference>
<sequence>MADPVVLSSAAFSSTITITLTPTLFRATAVAKPRMPAPTITTSSSMIVNDIHGIYLSLSHIQLALLIYIWGYMWEETRESDIKSKGKEGSGPPIGDLDPYTESPASSVGIGVPGQFVGWGHQSTNPAPPQRQPVPTEDADNLGGGVGVANWRL</sequence>
<name>A0A2I0IB96_PUNGR</name>
<reference evidence="3 4" key="1">
    <citation type="submission" date="2017-11" db="EMBL/GenBank/DDBJ databases">
        <title>De-novo sequencing of pomegranate (Punica granatum L.) genome.</title>
        <authorList>
            <person name="Akparov Z."/>
            <person name="Amiraslanov A."/>
            <person name="Hajiyeva S."/>
            <person name="Abbasov M."/>
            <person name="Kaur K."/>
            <person name="Hamwieh A."/>
            <person name="Solovyev V."/>
            <person name="Salamov A."/>
            <person name="Braich B."/>
            <person name="Kosarev P."/>
            <person name="Mahmoud A."/>
            <person name="Hajiyev E."/>
            <person name="Babayeva S."/>
            <person name="Izzatullayeva V."/>
            <person name="Mammadov A."/>
            <person name="Mammadov A."/>
            <person name="Sharifova S."/>
            <person name="Ojaghi J."/>
            <person name="Eynullazada K."/>
            <person name="Bayramov B."/>
            <person name="Abdulazimova A."/>
            <person name="Shahmuradov I."/>
        </authorList>
    </citation>
    <scope>NUCLEOTIDE SEQUENCE [LARGE SCALE GENOMIC DNA]</scope>
    <source>
        <strain evidence="4">cv. AG2017</strain>
        <tissue evidence="3">Leaf</tissue>
    </source>
</reference>
<gene>
    <name evidence="3" type="ORF">CRG98_038336</name>
</gene>
<accession>A0A2I0IB96</accession>
<evidence type="ECO:0000256" key="2">
    <source>
        <dbReference type="SAM" id="Phobius"/>
    </source>
</evidence>
<evidence type="ECO:0000256" key="1">
    <source>
        <dbReference type="SAM" id="MobiDB-lite"/>
    </source>
</evidence>
<protein>
    <submittedName>
        <fullName evidence="3">Uncharacterized protein</fullName>
    </submittedName>
</protein>
<feature type="transmembrane region" description="Helical" evidence="2">
    <location>
        <begin position="51"/>
        <end position="74"/>
    </location>
</feature>
<dbReference type="AlphaFoldDB" id="A0A2I0IB96"/>
<keyword evidence="2" id="KW-1133">Transmembrane helix</keyword>
<proteinExistence type="predicted"/>
<dbReference type="EMBL" id="PGOL01003424">
    <property type="protein sequence ID" value="PKI41274.1"/>
    <property type="molecule type" value="Genomic_DNA"/>
</dbReference>
<keyword evidence="2" id="KW-0812">Transmembrane</keyword>
<comment type="caution">
    <text evidence="3">The sequence shown here is derived from an EMBL/GenBank/DDBJ whole genome shotgun (WGS) entry which is preliminary data.</text>
</comment>
<evidence type="ECO:0000313" key="3">
    <source>
        <dbReference type="EMBL" id="PKI41274.1"/>
    </source>
</evidence>
<organism evidence="3 4">
    <name type="scientific">Punica granatum</name>
    <name type="common">Pomegranate</name>
    <dbReference type="NCBI Taxonomy" id="22663"/>
    <lineage>
        <taxon>Eukaryota</taxon>
        <taxon>Viridiplantae</taxon>
        <taxon>Streptophyta</taxon>
        <taxon>Embryophyta</taxon>
        <taxon>Tracheophyta</taxon>
        <taxon>Spermatophyta</taxon>
        <taxon>Magnoliopsida</taxon>
        <taxon>eudicotyledons</taxon>
        <taxon>Gunneridae</taxon>
        <taxon>Pentapetalae</taxon>
        <taxon>rosids</taxon>
        <taxon>malvids</taxon>
        <taxon>Myrtales</taxon>
        <taxon>Lythraceae</taxon>
        <taxon>Punica</taxon>
    </lineage>
</organism>